<gene>
    <name evidence="3" type="ORF">EL007_24105</name>
    <name evidence="2" type="ORF">ELZ88_24860</name>
</gene>
<dbReference type="RefSeq" id="WP_168445588.1">
    <property type="nucleotide sequence ID" value="NZ_CP034699.1"/>
</dbReference>
<accession>A0A3Q9MT42</accession>
<sequence length="71" mass="8251">MEIKKLIPVKVYPETPDQPGQEQTVYDDIPFDDEDDVNEISPKEYRTVINRIEDPNDTDDSIFPRVITDTP</sequence>
<feature type="region of interest" description="Disordered" evidence="1">
    <location>
        <begin position="12"/>
        <end position="37"/>
    </location>
</feature>
<organism evidence="2">
    <name type="scientific">Salmonella enterica subsp. enterica serovar Karamoja</name>
    <dbReference type="NCBI Taxonomy" id="2500153"/>
    <lineage>
        <taxon>Bacteria</taxon>
        <taxon>Pseudomonadati</taxon>
        <taxon>Pseudomonadota</taxon>
        <taxon>Gammaproteobacteria</taxon>
        <taxon>Enterobacterales</taxon>
        <taxon>Enterobacteriaceae</taxon>
        <taxon>Salmonella</taxon>
    </lineage>
</organism>
<evidence type="ECO:0000256" key="1">
    <source>
        <dbReference type="SAM" id="MobiDB-lite"/>
    </source>
</evidence>
<dbReference type="EMBL" id="CP034710">
    <property type="protein sequence ID" value="AZT39750.1"/>
    <property type="molecule type" value="Genomic_DNA"/>
</dbReference>
<name>A0A3Q9MT42_SALET</name>
<geneLocation type="plasmid" evidence="2">
    <name>pRSE21</name>
</geneLocation>
<dbReference type="AlphaFoldDB" id="A0A3Q9MT42"/>
<evidence type="ECO:0000313" key="2">
    <source>
        <dbReference type="EMBL" id="AZT39750.1"/>
    </source>
</evidence>
<evidence type="ECO:0000313" key="3">
    <source>
        <dbReference type="EMBL" id="AZT44347.1"/>
    </source>
</evidence>
<keyword evidence="2" id="KW-0614">Plasmid</keyword>
<dbReference type="EMBL" id="CP034699">
    <property type="protein sequence ID" value="AZT44347.1"/>
    <property type="molecule type" value="Genomic_DNA"/>
</dbReference>
<proteinExistence type="predicted"/>
<reference evidence="2" key="1">
    <citation type="submission" date="2018-12" db="EMBL/GenBank/DDBJ databases">
        <title>Complete genome sequences of twenty non-typhoidal Salmonella isolates from Rwanda.</title>
        <authorList>
            <person name="Byukusenge M."/>
            <person name="Li L."/>
            <person name="Subhashinie K."/>
            <person name="Nzayirambaho M."/>
            <person name="Kuchipudi S.V."/>
            <person name="Jayarao B.M."/>
        </authorList>
    </citation>
    <scope>NUCLEOTIDE SEQUENCE</scope>
    <source>
        <strain evidence="2">RSE21</strain>
        <strain evidence="3">RSE40</strain>
        <plasmid evidence="2">pRSE21</plasmid>
        <plasmid evidence="3">pRSE40</plasmid>
    </source>
</reference>
<protein>
    <submittedName>
        <fullName evidence="2">Uncharacterized protein</fullName>
    </submittedName>
</protein>
<geneLocation type="plasmid" evidence="3">
    <name>pRSE40</name>
</geneLocation>